<evidence type="ECO:0000313" key="2">
    <source>
        <dbReference type="EMBL" id="PFD16689.1"/>
    </source>
</evidence>
<evidence type="ECO:0008006" key="4">
    <source>
        <dbReference type="Google" id="ProtNLM"/>
    </source>
</evidence>
<gene>
    <name evidence="2" type="ORF">CN263_26335</name>
</gene>
<dbReference type="Proteomes" id="UP000219743">
    <property type="component" value="Unassembled WGS sequence"/>
</dbReference>
<evidence type="ECO:0000256" key="1">
    <source>
        <dbReference type="SAM" id="Coils"/>
    </source>
</evidence>
<dbReference type="EMBL" id="NTRC01000030">
    <property type="protein sequence ID" value="PFD16689.1"/>
    <property type="molecule type" value="Genomic_DNA"/>
</dbReference>
<organism evidence="2 3">
    <name type="scientific">Bacillus cereus</name>
    <dbReference type="NCBI Taxonomy" id="1396"/>
    <lineage>
        <taxon>Bacteria</taxon>
        <taxon>Bacillati</taxon>
        <taxon>Bacillota</taxon>
        <taxon>Bacilli</taxon>
        <taxon>Bacillales</taxon>
        <taxon>Bacillaceae</taxon>
        <taxon>Bacillus</taxon>
        <taxon>Bacillus cereus group</taxon>
    </lineage>
</organism>
<keyword evidence="1" id="KW-0175">Coiled coil</keyword>
<comment type="caution">
    <text evidence="2">The sequence shown here is derived from an EMBL/GenBank/DDBJ whole genome shotgun (WGS) entry which is preliminary data.</text>
</comment>
<sequence>MVAVDEHTQVALEVVAQSLKISEQTLLRLLEALSKLLEGKEQQPKDFIFDDKTKVGKQKISDLMKKHEKTGGVVALDENLTKQQLNDYKKELKKLGVDFSVVRNGKEDYSFFFSAAQANVIEKALKNIVERKSAVLEKEEVKTAEKDLKEVRQDLTSEQAEKVKAIYDEITTSEKNEPKENNINYDRLSKQEKLLFAKLEELDEVKRGLYSQEVNRVEKLFENRYKQDVDVNKEDKLTDKETPLDKVRTKVSELNEKEQSLLGQKVELVAGEVSENEYNEMKQNFSPEQIEKVENIFDDLLNEVKNESIKDNIVEKENLPEKPLEKVKEIVTEEREKRPLEKVKEIASNLDEKEQNLLEKRAGLVAGKIGENEYNETKKNFSPEQIEKIERIASENIDSNVKPGAIVEGKINANVFSDLLRKVKNESIKEPTQVKTNTKDNKDQVKNMLNSLNNDEQKLMVQYTKVMSEGLDNHFADKSSHKESNKFEEMVKNFTPEQIEKVTALVNQNVSTASYSTEKENGKIHVDNFQSIFTDVKKEMNKEMAIEKDKAKEKDTPKQKKIEFSMDGVKELDVKIKKEEKEISKDKNKKQSISR</sequence>
<dbReference type="RefSeq" id="WP_098330427.1">
    <property type="nucleotide sequence ID" value="NZ_NTRC01000030.1"/>
</dbReference>
<feature type="coiled-coil region" evidence="1">
    <location>
        <begin position="435"/>
        <end position="462"/>
    </location>
</feature>
<proteinExistence type="predicted"/>
<name>A0A9X6Z6W9_BACCE</name>
<dbReference type="AlphaFoldDB" id="A0A9X6Z6W9"/>
<accession>A0A9X6Z6W9</accession>
<evidence type="ECO:0000313" key="3">
    <source>
        <dbReference type="Proteomes" id="UP000219743"/>
    </source>
</evidence>
<feature type="coiled-coil region" evidence="1">
    <location>
        <begin position="134"/>
        <end position="161"/>
    </location>
</feature>
<protein>
    <recommendedName>
        <fullName evidence="4">DUF3801 domain-containing protein</fullName>
    </recommendedName>
</protein>
<reference evidence="2 3" key="1">
    <citation type="submission" date="2017-09" db="EMBL/GenBank/DDBJ databases">
        <title>Large-scale bioinformatics analysis of Bacillus genomes uncovers conserved roles of natural products in bacterial physiology.</title>
        <authorList>
            <consortium name="Agbiome Team Llc"/>
            <person name="Bleich R.M."/>
            <person name="Kirk G.J."/>
            <person name="Santa Maria K.C."/>
            <person name="Allen S.E."/>
            <person name="Farag S."/>
            <person name="Shank E.A."/>
            <person name="Bowers A."/>
        </authorList>
    </citation>
    <scope>NUCLEOTIDE SEQUENCE [LARGE SCALE GENOMIC DNA]</scope>
    <source>
        <strain evidence="2 3">AFS024404</strain>
    </source>
</reference>